<keyword evidence="2" id="KW-0723">Serine/threonine-protein kinase</keyword>
<accession>A0A5J4WU76</accession>
<gene>
    <name evidence="11" type="ORF">EZS28_006130</name>
</gene>
<dbReference type="EC" id="2.7.11.1" evidence="1"/>
<keyword evidence="9" id="KW-0175">Coiled coil</keyword>
<reference evidence="11 12" key="1">
    <citation type="submission" date="2019-03" db="EMBL/GenBank/DDBJ databases">
        <title>Single cell metagenomics reveals metabolic interactions within the superorganism composed of flagellate Streblomastix strix and complex community of Bacteroidetes bacteria on its surface.</title>
        <authorList>
            <person name="Treitli S.C."/>
            <person name="Kolisko M."/>
            <person name="Husnik F."/>
            <person name="Keeling P."/>
            <person name="Hampl V."/>
        </authorList>
    </citation>
    <scope>NUCLEOTIDE SEQUENCE [LARGE SCALE GENOMIC DNA]</scope>
    <source>
        <strain evidence="11">ST1C</strain>
    </source>
</reference>
<keyword evidence="3" id="KW-0808">Transferase</keyword>
<comment type="catalytic activity">
    <reaction evidence="7">
        <text>L-threonyl-[protein] + ATP = O-phospho-L-threonyl-[protein] + ADP + H(+)</text>
        <dbReference type="Rhea" id="RHEA:46608"/>
        <dbReference type="Rhea" id="RHEA-COMP:11060"/>
        <dbReference type="Rhea" id="RHEA-COMP:11605"/>
        <dbReference type="ChEBI" id="CHEBI:15378"/>
        <dbReference type="ChEBI" id="CHEBI:30013"/>
        <dbReference type="ChEBI" id="CHEBI:30616"/>
        <dbReference type="ChEBI" id="CHEBI:61977"/>
        <dbReference type="ChEBI" id="CHEBI:456216"/>
        <dbReference type="EC" id="2.7.11.1"/>
    </reaction>
</comment>
<keyword evidence="6" id="KW-0067">ATP-binding</keyword>
<comment type="caution">
    <text evidence="11">The sequence shown here is derived from an EMBL/GenBank/DDBJ whole genome shotgun (WGS) entry which is preliminary data.</text>
</comment>
<evidence type="ECO:0000256" key="3">
    <source>
        <dbReference type="ARBA" id="ARBA00022679"/>
    </source>
</evidence>
<dbReference type="InterPro" id="IPR043136">
    <property type="entry name" value="B30.2/SPRY_sf"/>
</dbReference>
<dbReference type="PANTHER" id="PTHR44899:SF3">
    <property type="entry name" value="SERINE_THREONINE-PROTEIN KINASE NEK1"/>
    <property type="match status" value="1"/>
</dbReference>
<evidence type="ECO:0000256" key="5">
    <source>
        <dbReference type="ARBA" id="ARBA00022777"/>
    </source>
</evidence>
<dbReference type="PROSITE" id="PS50011">
    <property type="entry name" value="PROTEIN_KINASE_DOM"/>
    <property type="match status" value="1"/>
</dbReference>
<sequence length="883" mass="99947">MSITALRYEDLEIIKKLGSGSQGGAYLVALKTTQEKFTLKKEECFSEEDKARVNMEIEQMKRLTSKFTVHFITAFQRDLDLCIIMKYCEGGDLRKVIHDFQELAEKERFMACGYQFEINLIFIERVWEILAQIVRALDFMHSQGVVHRDIKPENIFVNSDGSVCLGDFGLAKVISSKDYATMAGTKVYMAAEVWQSKKTDFASDIFSVGIVAVELLTGRHPFEAGTEQGTIDNIIKGNAAPLPEQVSREMKELVTSMISHDALKRPTAKEILEQETIQMFIRQQEEKEKKTEELQKIANDKEAEIARLRNELEKHQIQNEIQNKTNDPEIVEEKEQKMQMHRKTMRRQRIGKQQSPQEQLSGSIQTQKDVGTIAYIHLVPYSEDVDIKDGTFSGSSDKNSVILFNPALKSGIVKFEVLNLKDATDIGIADESVQYSRNQYPKQAGNGKIVYCSSSGTLFHQGDLIGGNSKYKSGDRIAMELNMDSNPKSLTFFINDVEQPNYITNIPATSNIYQRKSSFKIVCFDLLTSSTAKHEGSRAWGWGTIMTLVLQLQVCELKIGMAFVACWQTTGHFQWFLTDKCQLVCHKATWKLTRLISSFALKAAPPKLIPALLLSLKKGDQSITEKFTAGSALYRTISSALKQQPQEVRLYLPNVLPILLVLSLSRLNYLEDSGWETLVKSVIAGCGEHINGWRRSDPYSVSTASIGTGDKKKKTGLPPIQSPFQSSHPSLPPIANYGFGCVCIIHQLDYSYGFIYLNILLIQSYLHHQCHILFLLFVVLILDYHLERSIEQEDDILIDFDAHASANLPRPQVILSRLITCLGDISFDCAHVKPILVFLTSVAPLFHYSMVDVCSDRIPDIQQYWREYIAKMPDDEENEDKKK</sequence>
<dbReference type="Gene3D" id="3.30.200.20">
    <property type="entry name" value="Phosphorylase Kinase, domain 1"/>
    <property type="match status" value="1"/>
</dbReference>
<evidence type="ECO:0000256" key="8">
    <source>
        <dbReference type="ARBA" id="ARBA00048679"/>
    </source>
</evidence>
<evidence type="ECO:0000256" key="2">
    <source>
        <dbReference type="ARBA" id="ARBA00022527"/>
    </source>
</evidence>
<keyword evidence="4" id="KW-0547">Nucleotide-binding</keyword>
<dbReference type="PROSITE" id="PS00108">
    <property type="entry name" value="PROTEIN_KINASE_ST"/>
    <property type="match status" value="1"/>
</dbReference>
<evidence type="ECO:0000256" key="9">
    <source>
        <dbReference type="SAM" id="Coils"/>
    </source>
</evidence>
<protein>
    <recommendedName>
        <fullName evidence="1">non-specific serine/threonine protein kinase</fullName>
        <ecNumber evidence="1">2.7.11.1</ecNumber>
    </recommendedName>
</protein>
<dbReference type="SUPFAM" id="SSF49899">
    <property type="entry name" value="Concanavalin A-like lectins/glucanases"/>
    <property type="match status" value="1"/>
</dbReference>
<dbReference type="InterPro" id="IPR000719">
    <property type="entry name" value="Prot_kinase_dom"/>
</dbReference>
<dbReference type="InterPro" id="IPR008271">
    <property type="entry name" value="Ser/Thr_kinase_AS"/>
</dbReference>
<evidence type="ECO:0000256" key="6">
    <source>
        <dbReference type="ARBA" id="ARBA00022840"/>
    </source>
</evidence>
<dbReference type="InterPro" id="IPR051131">
    <property type="entry name" value="NEK_Ser/Thr_kinase_NIMA"/>
</dbReference>
<dbReference type="Pfam" id="PF00069">
    <property type="entry name" value="Pkinase"/>
    <property type="match status" value="1"/>
</dbReference>
<evidence type="ECO:0000256" key="7">
    <source>
        <dbReference type="ARBA" id="ARBA00047899"/>
    </source>
</evidence>
<dbReference type="PANTHER" id="PTHR44899">
    <property type="entry name" value="CAMK FAMILY PROTEIN KINASE"/>
    <property type="match status" value="1"/>
</dbReference>
<evidence type="ECO:0000256" key="1">
    <source>
        <dbReference type="ARBA" id="ARBA00012513"/>
    </source>
</evidence>
<evidence type="ECO:0000313" key="11">
    <source>
        <dbReference type="EMBL" id="KAA6398343.1"/>
    </source>
</evidence>
<evidence type="ECO:0000256" key="4">
    <source>
        <dbReference type="ARBA" id="ARBA00022741"/>
    </source>
</evidence>
<evidence type="ECO:0000313" key="12">
    <source>
        <dbReference type="Proteomes" id="UP000324800"/>
    </source>
</evidence>
<dbReference type="EMBL" id="SNRW01000978">
    <property type="protein sequence ID" value="KAA6398343.1"/>
    <property type="molecule type" value="Genomic_DNA"/>
</dbReference>
<comment type="catalytic activity">
    <reaction evidence="8">
        <text>L-seryl-[protein] + ATP = O-phospho-L-seryl-[protein] + ADP + H(+)</text>
        <dbReference type="Rhea" id="RHEA:17989"/>
        <dbReference type="Rhea" id="RHEA-COMP:9863"/>
        <dbReference type="Rhea" id="RHEA-COMP:11604"/>
        <dbReference type="ChEBI" id="CHEBI:15378"/>
        <dbReference type="ChEBI" id="CHEBI:29999"/>
        <dbReference type="ChEBI" id="CHEBI:30616"/>
        <dbReference type="ChEBI" id="CHEBI:83421"/>
        <dbReference type="ChEBI" id="CHEBI:456216"/>
        <dbReference type="EC" id="2.7.11.1"/>
    </reaction>
</comment>
<evidence type="ECO:0000259" key="10">
    <source>
        <dbReference type="PROSITE" id="PS50011"/>
    </source>
</evidence>
<dbReference type="InterPro" id="IPR013320">
    <property type="entry name" value="ConA-like_dom_sf"/>
</dbReference>
<feature type="coiled-coil region" evidence="9">
    <location>
        <begin position="280"/>
        <end position="325"/>
    </location>
</feature>
<organism evidence="11 12">
    <name type="scientific">Streblomastix strix</name>
    <dbReference type="NCBI Taxonomy" id="222440"/>
    <lineage>
        <taxon>Eukaryota</taxon>
        <taxon>Metamonada</taxon>
        <taxon>Preaxostyla</taxon>
        <taxon>Oxymonadida</taxon>
        <taxon>Streblomastigidae</taxon>
        <taxon>Streblomastix</taxon>
    </lineage>
</organism>
<dbReference type="SMART" id="SM00220">
    <property type="entry name" value="S_TKc"/>
    <property type="match status" value="1"/>
</dbReference>
<dbReference type="Gene3D" id="1.10.510.10">
    <property type="entry name" value="Transferase(Phosphotransferase) domain 1"/>
    <property type="match status" value="1"/>
</dbReference>
<dbReference type="Gene3D" id="2.60.120.920">
    <property type="match status" value="1"/>
</dbReference>
<dbReference type="Proteomes" id="UP000324800">
    <property type="component" value="Unassembled WGS sequence"/>
</dbReference>
<dbReference type="InterPro" id="IPR011009">
    <property type="entry name" value="Kinase-like_dom_sf"/>
</dbReference>
<dbReference type="AlphaFoldDB" id="A0A5J4WU76"/>
<keyword evidence="5 11" id="KW-0418">Kinase</keyword>
<name>A0A5J4WU76_9EUKA</name>
<dbReference type="GO" id="GO:0005524">
    <property type="term" value="F:ATP binding"/>
    <property type="evidence" value="ECO:0007669"/>
    <property type="project" value="UniProtKB-KW"/>
</dbReference>
<dbReference type="SUPFAM" id="SSF56112">
    <property type="entry name" value="Protein kinase-like (PK-like)"/>
    <property type="match status" value="1"/>
</dbReference>
<dbReference type="GO" id="GO:0004674">
    <property type="term" value="F:protein serine/threonine kinase activity"/>
    <property type="evidence" value="ECO:0007669"/>
    <property type="project" value="UniProtKB-KW"/>
</dbReference>
<proteinExistence type="predicted"/>
<feature type="domain" description="Protein kinase" evidence="10">
    <location>
        <begin position="11"/>
        <end position="281"/>
    </location>
</feature>